<keyword evidence="2" id="KW-1133">Transmembrane helix</keyword>
<feature type="compositionally biased region" description="Basic and acidic residues" evidence="1">
    <location>
        <begin position="203"/>
        <end position="227"/>
    </location>
</feature>
<dbReference type="Pfam" id="PF13559">
    <property type="entry name" value="DUF4129"/>
    <property type="match status" value="1"/>
</dbReference>
<reference evidence="4 5" key="1">
    <citation type="journal article" date="2019" name="Int. J. Syst. Evol. Microbiol.">
        <title>The Global Catalogue of Microorganisms (GCM) 10K type strain sequencing project: providing services to taxonomists for standard genome sequencing and annotation.</title>
        <authorList>
            <consortium name="The Broad Institute Genomics Platform"/>
            <consortium name="The Broad Institute Genome Sequencing Center for Infectious Disease"/>
            <person name="Wu L."/>
            <person name="Ma J."/>
        </authorList>
    </citation>
    <scope>NUCLEOTIDE SEQUENCE [LARGE SCALE GENOMIC DNA]</scope>
    <source>
        <strain evidence="4 5">XZYJT29</strain>
    </source>
</reference>
<evidence type="ECO:0000259" key="3">
    <source>
        <dbReference type="Pfam" id="PF13559"/>
    </source>
</evidence>
<dbReference type="GeneID" id="78822756"/>
<comment type="caution">
    <text evidence="4">The sequence shown here is derived from an EMBL/GenBank/DDBJ whole genome shotgun (WGS) entry which is preliminary data.</text>
</comment>
<evidence type="ECO:0000313" key="5">
    <source>
        <dbReference type="Proteomes" id="UP001596432"/>
    </source>
</evidence>
<dbReference type="RefSeq" id="WP_274323482.1">
    <property type="nucleotide sequence ID" value="NZ_CP118158.1"/>
</dbReference>
<dbReference type="EMBL" id="JBHTAS010000001">
    <property type="protein sequence ID" value="MFC7142416.1"/>
    <property type="molecule type" value="Genomic_DNA"/>
</dbReference>
<gene>
    <name evidence="4" type="ORF">ACFQMA_21580</name>
</gene>
<feature type="region of interest" description="Disordered" evidence="1">
    <location>
        <begin position="107"/>
        <end position="127"/>
    </location>
</feature>
<feature type="transmembrane region" description="Helical" evidence="2">
    <location>
        <begin position="83"/>
        <end position="102"/>
    </location>
</feature>
<proteinExistence type="predicted"/>
<dbReference type="Proteomes" id="UP001596432">
    <property type="component" value="Unassembled WGS sequence"/>
</dbReference>
<keyword evidence="5" id="KW-1185">Reference proteome</keyword>
<keyword evidence="2" id="KW-0812">Transmembrane</keyword>
<keyword evidence="2" id="KW-0472">Membrane</keyword>
<sequence>MQRLGTALVAFLALVALAGAAGTFDAVEGPSITGDETPAGQPTLTEVPPPTGAPAGSDESSVQRAPTETRAAASGSGGGVSPLFVPAVVGSLFASGLFVVFLTGDDERAPEAPPGDDSTDENPVPNVDPDYGSPAESALVDAWRRLRGRAGADETATPGEVAARAIDRDLPADRVSTVTDRFRAFRYGDERPTDGVVADVESAADRMDETTRRGDDDARESGSTDGR</sequence>
<feature type="domain" description="Protein-glutamine gamma-glutamyltransferase-like C-terminal" evidence="3">
    <location>
        <begin position="141"/>
        <end position="203"/>
    </location>
</feature>
<evidence type="ECO:0000256" key="2">
    <source>
        <dbReference type="SAM" id="Phobius"/>
    </source>
</evidence>
<dbReference type="AlphaFoldDB" id="A0ABD5Y7X4"/>
<name>A0ABD5Y7X4_9EURY</name>
<dbReference type="InterPro" id="IPR025403">
    <property type="entry name" value="TgpA-like_C"/>
</dbReference>
<feature type="region of interest" description="Disordered" evidence="1">
    <location>
        <begin position="29"/>
        <end position="77"/>
    </location>
</feature>
<feature type="region of interest" description="Disordered" evidence="1">
    <location>
        <begin position="192"/>
        <end position="227"/>
    </location>
</feature>
<evidence type="ECO:0000313" key="4">
    <source>
        <dbReference type="EMBL" id="MFC7142416.1"/>
    </source>
</evidence>
<accession>A0ABD5Y7X4</accession>
<protein>
    <submittedName>
        <fullName evidence="4">DUF4129 domain-containing protein</fullName>
    </submittedName>
</protein>
<organism evidence="4 5">
    <name type="scientific">Halosimplex aquaticum</name>
    <dbReference type="NCBI Taxonomy" id="3026162"/>
    <lineage>
        <taxon>Archaea</taxon>
        <taxon>Methanobacteriati</taxon>
        <taxon>Methanobacteriota</taxon>
        <taxon>Stenosarchaea group</taxon>
        <taxon>Halobacteria</taxon>
        <taxon>Halobacteriales</taxon>
        <taxon>Haloarculaceae</taxon>
        <taxon>Halosimplex</taxon>
    </lineage>
</organism>
<evidence type="ECO:0000256" key="1">
    <source>
        <dbReference type="SAM" id="MobiDB-lite"/>
    </source>
</evidence>